<dbReference type="InterPro" id="IPR017972">
    <property type="entry name" value="Cyt_P450_CS"/>
</dbReference>
<name>A0A2A9NTX8_9AGAR</name>
<keyword evidence="5 9" id="KW-0479">Metal-binding</keyword>
<evidence type="ECO:0000313" key="12">
    <source>
        <dbReference type="Proteomes" id="UP000242287"/>
    </source>
</evidence>
<evidence type="ECO:0000256" key="2">
    <source>
        <dbReference type="ARBA" id="ARBA00005179"/>
    </source>
</evidence>
<dbReference type="CDD" id="cd11065">
    <property type="entry name" value="CYP64-like"/>
    <property type="match status" value="1"/>
</dbReference>
<evidence type="ECO:0000256" key="8">
    <source>
        <dbReference type="ARBA" id="ARBA00023033"/>
    </source>
</evidence>
<dbReference type="PRINTS" id="PR00463">
    <property type="entry name" value="EP450I"/>
</dbReference>
<dbReference type="GO" id="GO:0004497">
    <property type="term" value="F:monooxygenase activity"/>
    <property type="evidence" value="ECO:0007669"/>
    <property type="project" value="UniProtKB-KW"/>
</dbReference>
<keyword evidence="7 9" id="KW-0408">Iron</keyword>
<keyword evidence="6 10" id="KW-0560">Oxidoreductase</keyword>
<dbReference type="STRING" id="703135.A0A2A9NTX8"/>
<evidence type="ECO:0008006" key="13">
    <source>
        <dbReference type="Google" id="ProtNLM"/>
    </source>
</evidence>
<evidence type="ECO:0000313" key="11">
    <source>
        <dbReference type="EMBL" id="PFH51132.1"/>
    </source>
</evidence>
<dbReference type="InterPro" id="IPR050364">
    <property type="entry name" value="Cytochrome_P450_fung"/>
</dbReference>
<keyword evidence="12" id="KW-1185">Reference proteome</keyword>
<dbReference type="PRINTS" id="PR00385">
    <property type="entry name" value="P450"/>
</dbReference>
<dbReference type="PANTHER" id="PTHR46300:SF4">
    <property type="entry name" value="CYTOCHROME P450 98A3"/>
    <property type="match status" value="1"/>
</dbReference>
<evidence type="ECO:0000256" key="7">
    <source>
        <dbReference type="ARBA" id="ARBA00023004"/>
    </source>
</evidence>
<dbReference type="InterPro" id="IPR002401">
    <property type="entry name" value="Cyt_P450_E_grp-I"/>
</dbReference>
<feature type="binding site" description="axial binding residue" evidence="9">
    <location>
        <position position="385"/>
    </location>
    <ligand>
        <name>heme</name>
        <dbReference type="ChEBI" id="CHEBI:30413"/>
    </ligand>
    <ligandPart>
        <name>Fe</name>
        <dbReference type="ChEBI" id="CHEBI:18248"/>
    </ligandPart>
</feature>
<dbReference type="EMBL" id="KZ301991">
    <property type="protein sequence ID" value="PFH51132.1"/>
    <property type="molecule type" value="Genomic_DNA"/>
</dbReference>
<gene>
    <name evidence="11" type="ORF">AMATHDRAFT_80422</name>
</gene>
<evidence type="ECO:0000256" key="1">
    <source>
        <dbReference type="ARBA" id="ARBA00001971"/>
    </source>
</evidence>
<dbReference type="GO" id="GO:0016705">
    <property type="term" value="F:oxidoreductase activity, acting on paired donors, with incorporation or reduction of molecular oxygen"/>
    <property type="evidence" value="ECO:0007669"/>
    <property type="project" value="InterPro"/>
</dbReference>
<evidence type="ECO:0000256" key="10">
    <source>
        <dbReference type="RuleBase" id="RU000461"/>
    </source>
</evidence>
<comment type="pathway">
    <text evidence="2">Secondary metabolite biosynthesis.</text>
</comment>
<keyword evidence="4 9" id="KW-0349">Heme</keyword>
<dbReference type="InterPro" id="IPR036396">
    <property type="entry name" value="Cyt_P450_sf"/>
</dbReference>
<reference evidence="11 12" key="1">
    <citation type="submission" date="2014-02" db="EMBL/GenBank/DDBJ databases">
        <title>Transposable element dynamics among asymbiotic and ectomycorrhizal Amanita fungi.</title>
        <authorList>
            <consortium name="DOE Joint Genome Institute"/>
            <person name="Hess J."/>
            <person name="Skrede I."/>
            <person name="Wolfe B."/>
            <person name="LaButti K."/>
            <person name="Ohm R.A."/>
            <person name="Grigoriev I.V."/>
            <person name="Pringle A."/>
        </authorList>
    </citation>
    <scope>NUCLEOTIDE SEQUENCE [LARGE SCALE GENOMIC DNA]</scope>
    <source>
        <strain evidence="11 12">SKay4041</strain>
    </source>
</reference>
<comment type="cofactor">
    <cofactor evidence="1 9">
        <name>heme</name>
        <dbReference type="ChEBI" id="CHEBI:30413"/>
    </cofactor>
</comment>
<keyword evidence="8 10" id="KW-0503">Monooxygenase</keyword>
<dbReference type="Proteomes" id="UP000242287">
    <property type="component" value="Unassembled WGS sequence"/>
</dbReference>
<evidence type="ECO:0000256" key="4">
    <source>
        <dbReference type="ARBA" id="ARBA00022617"/>
    </source>
</evidence>
<dbReference type="InterPro" id="IPR001128">
    <property type="entry name" value="Cyt_P450"/>
</dbReference>
<organism evidence="11 12">
    <name type="scientific">Amanita thiersii Skay4041</name>
    <dbReference type="NCBI Taxonomy" id="703135"/>
    <lineage>
        <taxon>Eukaryota</taxon>
        <taxon>Fungi</taxon>
        <taxon>Dikarya</taxon>
        <taxon>Basidiomycota</taxon>
        <taxon>Agaricomycotina</taxon>
        <taxon>Agaricomycetes</taxon>
        <taxon>Agaricomycetidae</taxon>
        <taxon>Agaricales</taxon>
        <taxon>Pluteineae</taxon>
        <taxon>Amanitaceae</taxon>
        <taxon>Amanita</taxon>
    </lineage>
</organism>
<dbReference type="GO" id="GO:0005506">
    <property type="term" value="F:iron ion binding"/>
    <property type="evidence" value="ECO:0007669"/>
    <property type="project" value="InterPro"/>
</dbReference>
<evidence type="ECO:0000256" key="6">
    <source>
        <dbReference type="ARBA" id="ARBA00023002"/>
    </source>
</evidence>
<evidence type="ECO:0000256" key="3">
    <source>
        <dbReference type="ARBA" id="ARBA00010617"/>
    </source>
</evidence>
<dbReference type="Gene3D" id="1.10.630.10">
    <property type="entry name" value="Cytochrome P450"/>
    <property type="match status" value="1"/>
</dbReference>
<dbReference type="OrthoDB" id="1055148at2759"/>
<dbReference type="GO" id="GO:0020037">
    <property type="term" value="F:heme binding"/>
    <property type="evidence" value="ECO:0007669"/>
    <property type="project" value="InterPro"/>
</dbReference>
<evidence type="ECO:0000256" key="9">
    <source>
        <dbReference type="PIRSR" id="PIRSR602401-1"/>
    </source>
</evidence>
<dbReference type="AlphaFoldDB" id="A0A2A9NTX8"/>
<dbReference type="PROSITE" id="PS00086">
    <property type="entry name" value="CYTOCHROME_P450"/>
    <property type="match status" value="1"/>
</dbReference>
<sequence>MPPGPLGLPLIGNWYQLPEVKPWRQFAEWNRQYGPAISFFLGSTPVIVLGTAQAAWDLLEKRSEIYSSRPRFIMGGEILSDNMRGLMLPNNERWRKWRKLLHLGFHARKADTYREIQSLESKVMIQQMLDEPEEYENHLKRFAASVVVSVTYGRRIDTMDEWVVKENMDAMQLLTFFSIPGKYLVESWPWLLKLPRSLQWFRQKAEERRQRDIHFLMHLYNDVKSRMKDETSPDCLTSQAISNRKQISMSELEVAYAVSSPFGAGIETVLKKAQAELDSAIGHDRMPEFSDKDNLPYIQAVVKETLRWRPTAVLGGSPHAVTADDEYNGMFIPKGSTVFANLYGIMRDPEMFPEPDEFKPERFLDASDRRIKDFDLPFGFGRRICPGMHLASNSLFINIARITWGFNILPEPDSHGVPILPDLHNFTDGFNSVPVNFRCRIIPRNQKIVGCIESEWKEAKGRLKSWESELL</sequence>
<evidence type="ECO:0000256" key="5">
    <source>
        <dbReference type="ARBA" id="ARBA00022723"/>
    </source>
</evidence>
<comment type="similarity">
    <text evidence="3 10">Belongs to the cytochrome P450 family.</text>
</comment>
<proteinExistence type="inferred from homology"/>
<accession>A0A2A9NTX8</accession>
<dbReference type="Pfam" id="PF00067">
    <property type="entry name" value="p450"/>
    <property type="match status" value="1"/>
</dbReference>
<dbReference type="PANTHER" id="PTHR46300">
    <property type="entry name" value="P450, PUTATIVE (EUROFUNG)-RELATED-RELATED"/>
    <property type="match status" value="1"/>
</dbReference>
<protein>
    <recommendedName>
        <fullName evidence="13">Cytochrome P450</fullName>
    </recommendedName>
</protein>
<dbReference type="SUPFAM" id="SSF48264">
    <property type="entry name" value="Cytochrome P450"/>
    <property type="match status" value="1"/>
</dbReference>